<keyword evidence="3" id="KW-1185">Reference proteome</keyword>
<dbReference type="AlphaFoldDB" id="A0ABC8TQI4"/>
<gene>
    <name evidence="2" type="ORF">ILEXP_LOCUS41009</name>
</gene>
<organism evidence="2 3">
    <name type="scientific">Ilex paraguariensis</name>
    <name type="common">yerba mate</name>
    <dbReference type="NCBI Taxonomy" id="185542"/>
    <lineage>
        <taxon>Eukaryota</taxon>
        <taxon>Viridiplantae</taxon>
        <taxon>Streptophyta</taxon>
        <taxon>Embryophyta</taxon>
        <taxon>Tracheophyta</taxon>
        <taxon>Spermatophyta</taxon>
        <taxon>Magnoliopsida</taxon>
        <taxon>eudicotyledons</taxon>
        <taxon>Gunneridae</taxon>
        <taxon>Pentapetalae</taxon>
        <taxon>asterids</taxon>
        <taxon>campanulids</taxon>
        <taxon>Aquifoliales</taxon>
        <taxon>Aquifoliaceae</taxon>
        <taxon>Ilex</taxon>
    </lineage>
</organism>
<protein>
    <submittedName>
        <fullName evidence="2">Uncharacterized protein</fullName>
    </submittedName>
</protein>
<evidence type="ECO:0000313" key="3">
    <source>
        <dbReference type="Proteomes" id="UP001642360"/>
    </source>
</evidence>
<feature type="compositionally biased region" description="Basic and acidic residues" evidence="1">
    <location>
        <begin position="1"/>
        <end position="19"/>
    </location>
</feature>
<comment type="caution">
    <text evidence="2">The sequence shown here is derived from an EMBL/GenBank/DDBJ whole genome shotgun (WGS) entry which is preliminary data.</text>
</comment>
<proteinExistence type="predicted"/>
<dbReference type="Proteomes" id="UP001642360">
    <property type="component" value="Unassembled WGS sequence"/>
</dbReference>
<name>A0ABC8TQI4_9AQUA</name>
<evidence type="ECO:0000256" key="1">
    <source>
        <dbReference type="SAM" id="MobiDB-lite"/>
    </source>
</evidence>
<accession>A0ABC8TQI4</accession>
<dbReference type="EMBL" id="CAUOFW020005736">
    <property type="protein sequence ID" value="CAK9171444.1"/>
    <property type="molecule type" value="Genomic_DNA"/>
</dbReference>
<reference evidence="2 3" key="1">
    <citation type="submission" date="2024-02" db="EMBL/GenBank/DDBJ databases">
        <authorList>
            <person name="Vignale AGUSTIN F."/>
            <person name="Sosa J E."/>
            <person name="Modenutti C."/>
        </authorList>
    </citation>
    <scope>NUCLEOTIDE SEQUENCE [LARGE SCALE GENOMIC DNA]</scope>
</reference>
<feature type="non-terminal residue" evidence="2">
    <location>
        <position position="63"/>
    </location>
</feature>
<feature type="region of interest" description="Disordered" evidence="1">
    <location>
        <begin position="1"/>
        <end position="23"/>
    </location>
</feature>
<evidence type="ECO:0000313" key="2">
    <source>
        <dbReference type="EMBL" id="CAK9171444.1"/>
    </source>
</evidence>
<sequence length="63" mass="7147">MGRNCGEERAPPIEPHEHQQSLVKIKAIPVGPSSREENNFTIRAYAKRVRSDADEISLVHPRK</sequence>